<dbReference type="InterPro" id="IPR050469">
    <property type="entry name" value="Diguanylate_Cyclase"/>
</dbReference>
<dbReference type="InterPro" id="IPR029787">
    <property type="entry name" value="Nucleotide_cyclase"/>
</dbReference>
<evidence type="ECO:0000256" key="1">
    <source>
        <dbReference type="ARBA" id="ARBA00001946"/>
    </source>
</evidence>
<feature type="transmembrane region" description="Helical" evidence="4">
    <location>
        <begin position="21"/>
        <end position="44"/>
    </location>
</feature>
<proteinExistence type="predicted"/>
<dbReference type="GO" id="GO:0005886">
    <property type="term" value="C:plasma membrane"/>
    <property type="evidence" value="ECO:0007669"/>
    <property type="project" value="TreeGrafter"/>
</dbReference>
<name>A0A2T3J850_9GAMM</name>
<evidence type="ECO:0000256" key="2">
    <source>
        <dbReference type="ARBA" id="ARBA00012528"/>
    </source>
</evidence>
<evidence type="ECO:0000313" key="6">
    <source>
        <dbReference type="EMBL" id="PSU44944.1"/>
    </source>
</evidence>
<sequence>MDEQTLAKQLDDVTYRNIRIGFRWAATISLIILLMIIGPIWLNGIKENALYLDRSWTQYSFQAIVYLIGIALYHSQFPPQQWRKTATLYALLFGISWALAIYHIAFIGQMWPSAEIAADLIMMTSLLGFYALRQAVYAAIFPVLLVSTWANYIEAGHLLLLPIEKVLAICIIVETGRRTLYRWFYNSVEKDHENQRLVKKLSDLATKDQLTNLYNRRFFEYEIDKHCHLAKRNHLPLSVILIDIDHFKHYNDNLGHPAGDLCLKRVARTLQKSLLRTSDSVSRYGGEEFIIILPNTHLEGAKKVAERIHRTLQQEAIPHPSSSVNNFVTLSQGITTWKTQKGPEQLVQEADDQLYKAKEAGRNQYKAA</sequence>
<dbReference type="InterPro" id="IPR043128">
    <property type="entry name" value="Rev_trsase/Diguanyl_cyclase"/>
</dbReference>
<dbReference type="GO" id="GO:0043709">
    <property type="term" value="P:cell adhesion involved in single-species biofilm formation"/>
    <property type="evidence" value="ECO:0007669"/>
    <property type="project" value="TreeGrafter"/>
</dbReference>
<feature type="transmembrane region" description="Helical" evidence="4">
    <location>
        <begin position="86"/>
        <end position="105"/>
    </location>
</feature>
<dbReference type="InterPro" id="IPR033444">
    <property type="entry name" value="MASE5"/>
</dbReference>
<dbReference type="PANTHER" id="PTHR45138:SF9">
    <property type="entry name" value="DIGUANYLATE CYCLASE DGCM-RELATED"/>
    <property type="match status" value="1"/>
</dbReference>
<protein>
    <recommendedName>
        <fullName evidence="2">diguanylate cyclase</fullName>
        <ecNumber evidence="2">2.7.7.65</ecNumber>
    </recommendedName>
</protein>
<comment type="cofactor">
    <cofactor evidence="1">
        <name>Mg(2+)</name>
        <dbReference type="ChEBI" id="CHEBI:18420"/>
    </cofactor>
</comment>
<dbReference type="Gene3D" id="3.30.70.270">
    <property type="match status" value="1"/>
</dbReference>
<organism evidence="6 7">
    <name type="scientific">Photobacterium frigidiphilum</name>
    <dbReference type="NCBI Taxonomy" id="264736"/>
    <lineage>
        <taxon>Bacteria</taxon>
        <taxon>Pseudomonadati</taxon>
        <taxon>Pseudomonadota</taxon>
        <taxon>Gammaproteobacteria</taxon>
        <taxon>Vibrionales</taxon>
        <taxon>Vibrionaceae</taxon>
        <taxon>Photobacterium</taxon>
    </lineage>
</organism>
<dbReference type="Pfam" id="PF00990">
    <property type="entry name" value="GGDEF"/>
    <property type="match status" value="1"/>
</dbReference>
<feature type="transmembrane region" description="Helical" evidence="4">
    <location>
        <begin position="135"/>
        <end position="152"/>
    </location>
</feature>
<feature type="transmembrane region" description="Helical" evidence="4">
    <location>
        <begin position="56"/>
        <end position="74"/>
    </location>
</feature>
<evidence type="ECO:0000256" key="3">
    <source>
        <dbReference type="ARBA" id="ARBA00034247"/>
    </source>
</evidence>
<comment type="catalytic activity">
    <reaction evidence="3">
        <text>2 GTP = 3',3'-c-di-GMP + 2 diphosphate</text>
        <dbReference type="Rhea" id="RHEA:24898"/>
        <dbReference type="ChEBI" id="CHEBI:33019"/>
        <dbReference type="ChEBI" id="CHEBI:37565"/>
        <dbReference type="ChEBI" id="CHEBI:58805"/>
        <dbReference type="EC" id="2.7.7.65"/>
    </reaction>
</comment>
<dbReference type="NCBIfam" id="TIGR00254">
    <property type="entry name" value="GGDEF"/>
    <property type="match status" value="1"/>
</dbReference>
<dbReference type="PANTHER" id="PTHR45138">
    <property type="entry name" value="REGULATORY COMPONENTS OF SENSORY TRANSDUCTION SYSTEM"/>
    <property type="match status" value="1"/>
</dbReference>
<dbReference type="Pfam" id="PF17178">
    <property type="entry name" value="MASE5"/>
    <property type="match status" value="1"/>
</dbReference>
<dbReference type="SMART" id="SM00267">
    <property type="entry name" value="GGDEF"/>
    <property type="match status" value="1"/>
</dbReference>
<reference evidence="6 7" key="1">
    <citation type="submission" date="2018-01" db="EMBL/GenBank/DDBJ databases">
        <title>Whole genome sequencing of Histamine producing bacteria.</title>
        <authorList>
            <person name="Butler K."/>
        </authorList>
    </citation>
    <scope>NUCLEOTIDE SEQUENCE [LARGE SCALE GENOMIC DNA]</scope>
    <source>
        <strain evidence="6 7">JCM 12947</strain>
    </source>
</reference>
<dbReference type="GO" id="GO:0052621">
    <property type="term" value="F:diguanylate cyclase activity"/>
    <property type="evidence" value="ECO:0007669"/>
    <property type="project" value="UniProtKB-EC"/>
</dbReference>
<dbReference type="SUPFAM" id="SSF55073">
    <property type="entry name" value="Nucleotide cyclase"/>
    <property type="match status" value="1"/>
</dbReference>
<dbReference type="FunFam" id="3.30.70.270:FF:000001">
    <property type="entry name" value="Diguanylate cyclase domain protein"/>
    <property type="match status" value="1"/>
</dbReference>
<dbReference type="GO" id="GO:1902201">
    <property type="term" value="P:negative regulation of bacterial-type flagellum-dependent cell motility"/>
    <property type="evidence" value="ECO:0007669"/>
    <property type="project" value="TreeGrafter"/>
</dbReference>
<dbReference type="RefSeq" id="WP_107245195.1">
    <property type="nucleotide sequence ID" value="NZ_PYMJ01000039.1"/>
</dbReference>
<comment type="caution">
    <text evidence="6">The sequence shown here is derived from an EMBL/GenBank/DDBJ whole genome shotgun (WGS) entry which is preliminary data.</text>
</comment>
<dbReference type="AlphaFoldDB" id="A0A2T3J850"/>
<keyword evidence="4" id="KW-0812">Transmembrane</keyword>
<dbReference type="OrthoDB" id="9812260at2"/>
<dbReference type="CDD" id="cd01949">
    <property type="entry name" value="GGDEF"/>
    <property type="match status" value="1"/>
</dbReference>
<dbReference type="EC" id="2.7.7.65" evidence="2"/>
<feature type="domain" description="GGDEF" evidence="5">
    <location>
        <begin position="235"/>
        <end position="368"/>
    </location>
</feature>
<accession>A0A2T3J850</accession>
<dbReference type="PROSITE" id="PS50887">
    <property type="entry name" value="GGDEF"/>
    <property type="match status" value="1"/>
</dbReference>
<keyword evidence="7" id="KW-1185">Reference proteome</keyword>
<evidence type="ECO:0000259" key="5">
    <source>
        <dbReference type="PROSITE" id="PS50887"/>
    </source>
</evidence>
<dbReference type="Proteomes" id="UP000240987">
    <property type="component" value="Unassembled WGS sequence"/>
</dbReference>
<gene>
    <name evidence="6" type="ORF">C9J12_25060</name>
</gene>
<evidence type="ECO:0000313" key="7">
    <source>
        <dbReference type="Proteomes" id="UP000240987"/>
    </source>
</evidence>
<dbReference type="EMBL" id="PYMJ01000039">
    <property type="protein sequence ID" value="PSU44944.1"/>
    <property type="molecule type" value="Genomic_DNA"/>
</dbReference>
<keyword evidence="4" id="KW-0472">Membrane</keyword>
<evidence type="ECO:0000256" key="4">
    <source>
        <dbReference type="SAM" id="Phobius"/>
    </source>
</evidence>
<keyword evidence="4" id="KW-1133">Transmembrane helix</keyword>
<dbReference type="InterPro" id="IPR000160">
    <property type="entry name" value="GGDEF_dom"/>
</dbReference>